<evidence type="ECO:0000256" key="2">
    <source>
        <dbReference type="ARBA" id="ARBA00022649"/>
    </source>
</evidence>
<dbReference type="GO" id="GO:0004521">
    <property type="term" value="F:RNA endonuclease activity"/>
    <property type="evidence" value="ECO:0007669"/>
    <property type="project" value="TreeGrafter"/>
</dbReference>
<accession>A0A426TIC6</accession>
<dbReference type="GO" id="GO:0003677">
    <property type="term" value="F:DNA binding"/>
    <property type="evidence" value="ECO:0007669"/>
    <property type="project" value="InterPro"/>
</dbReference>
<dbReference type="SUPFAM" id="SSF50118">
    <property type="entry name" value="Cell growth inhibitor/plasmid maintenance toxic component"/>
    <property type="match status" value="1"/>
</dbReference>
<dbReference type="Proteomes" id="UP000274117">
    <property type="component" value="Unassembled WGS sequence"/>
</dbReference>
<organism evidence="3 4">
    <name type="scientific">Streptococcus suis</name>
    <dbReference type="NCBI Taxonomy" id="1307"/>
    <lineage>
        <taxon>Bacteria</taxon>
        <taxon>Bacillati</taxon>
        <taxon>Bacillota</taxon>
        <taxon>Bacilli</taxon>
        <taxon>Lactobacillales</taxon>
        <taxon>Streptococcaceae</taxon>
        <taxon>Streptococcus</taxon>
    </lineage>
</organism>
<dbReference type="GO" id="GO:0016075">
    <property type="term" value="P:rRNA catabolic process"/>
    <property type="evidence" value="ECO:0007669"/>
    <property type="project" value="TreeGrafter"/>
</dbReference>
<evidence type="ECO:0000313" key="4">
    <source>
        <dbReference type="Proteomes" id="UP000274117"/>
    </source>
</evidence>
<dbReference type="Gene3D" id="2.30.30.110">
    <property type="match status" value="1"/>
</dbReference>
<dbReference type="OrthoDB" id="9808744at2"/>
<comment type="caution">
    <text evidence="3">The sequence shown here is derived from an EMBL/GenBank/DDBJ whole genome shotgun (WGS) entry which is preliminary data.</text>
</comment>
<evidence type="ECO:0000313" key="3">
    <source>
        <dbReference type="EMBL" id="RRR55087.1"/>
    </source>
</evidence>
<dbReference type="PANTHER" id="PTHR33988:SF3">
    <property type="entry name" value="ENDORIBONUCLEASE TOXIN CHPB-RELATED"/>
    <property type="match status" value="1"/>
</dbReference>
<dbReference type="AlphaFoldDB" id="A0A426TIC6"/>
<dbReference type="EMBL" id="RSDO01000002">
    <property type="protein sequence ID" value="RRR55087.1"/>
    <property type="molecule type" value="Genomic_DNA"/>
</dbReference>
<dbReference type="InterPro" id="IPR003477">
    <property type="entry name" value="PemK-like"/>
</dbReference>
<gene>
    <name evidence="3" type="ORF">EI998_00935</name>
</gene>
<proteinExistence type="inferred from homology"/>
<dbReference type="GO" id="GO:0006402">
    <property type="term" value="P:mRNA catabolic process"/>
    <property type="evidence" value="ECO:0007669"/>
    <property type="project" value="TreeGrafter"/>
</dbReference>
<dbReference type="RefSeq" id="WP_105123327.1">
    <property type="nucleotide sequence ID" value="NZ_CP102145.1"/>
</dbReference>
<keyword evidence="2" id="KW-1277">Toxin-antitoxin system</keyword>
<dbReference type="PANTHER" id="PTHR33988">
    <property type="entry name" value="ENDORIBONUCLEASE MAZF-RELATED"/>
    <property type="match status" value="1"/>
</dbReference>
<dbReference type="InterPro" id="IPR011067">
    <property type="entry name" value="Plasmid_toxin/cell-grow_inhib"/>
</dbReference>
<protein>
    <submittedName>
        <fullName evidence="3">Type II toxin-antitoxin system PemK/MazF family toxin</fullName>
    </submittedName>
</protein>
<reference evidence="3 4" key="1">
    <citation type="submission" date="2018-11" db="EMBL/GenBank/DDBJ databases">
        <authorList>
            <person name="Stevens M.J."/>
            <person name="Cernela N."/>
            <person name="Spoerry Serrano N."/>
            <person name="Schmitt S."/>
            <person name="Schrenzel J."/>
            <person name="Stephan R."/>
        </authorList>
    </citation>
    <scope>NUCLEOTIDE SEQUENCE [LARGE SCALE GENOMIC DNA]</scope>
    <source>
        <strain evidence="3 4">PP422</strain>
    </source>
</reference>
<evidence type="ECO:0000256" key="1">
    <source>
        <dbReference type="ARBA" id="ARBA00007521"/>
    </source>
</evidence>
<dbReference type="Pfam" id="PF02452">
    <property type="entry name" value="PemK_toxin"/>
    <property type="match status" value="1"/>
</dbReference>
<sequence length="114" mass="13004">MKVEYIPQKQDIIWIDFDPSAGKEIQNRRPALVISSQKYSRATGFVAVCPITHGAKTLESRGLSVPIDSEKVAGFVNPTQLYTFDFIARNASKITQLDTWTFQKVIQLYNYIFE</sequence>
<name>A0A426TIC6_STRSU</name>
<reference evidence="3 4" key="2">
    <citation type="submission" date="2018-12" db="EMBL/GenBank/DDBJ databases">
        <title>Whole-genome sequences of fifteen clinical Streptococcus suis strains isolated from pigs between 2006 and 2018.</title>
        <authorList>
            <person name="Stevens M.J.A."/>
            <person name="Cernela N."/>
            <person name="Spoerry Serrano N."/>
            <person name="Schmitt S."/>
            <person name="Schrenzel J."/>
            <person name="Stephan R."/>
        </authorList>
    </citation>
    <scope>NUCLEOTIDE SEQUENCE [LARGE SCALE GENOMIC DNA]</scope>
    <source>
        <strain evidence="3 4">PP422</strain>
    </source>
</reference>
<comment type="similarity">
    <text evidence="1">Belongs to the PemK/MazF family.</text>
</comment>